<protein>
    <submittedName>
        <fullName evidence="1">Uncharacterized protein</fullName>
    </submittedName>
</protein>
<gene>
    <name evidence="1" type="ORF">BDN72DRAFT_842946</name>
</gene>
<sequence length="76" mass="8967">MALTPKRPDWGTLIHNEYKLPRRLLLINRRCALRRSESCVMTSYTGLKLECCQRIDRVRTVVRCETLRLMVESMKG</sequence>
<dbReference type="Proteomes" id="UP000308600">
    <property type="component" value="Unassembled WGS sequence"/>
</dbReference>
<feature type="non-terminal residue" evidence="1">
    <location>
        <position position="76"/>
    </location>
</feature>
<evidence type="ECO:0000313" key="2">
    <source>
        <dbReference type="Proteomes" id="UP000308600"/>
    </source>
</evidence>
<dbReference type="EMBL" id="ML208374">
    <property type="protein sequence ID" value="TFK67513.1"/>
    <property type="molecule type" value="Genomic_DNA"/>
</dbReference>
<organism evidence="1 2">
    <name type="scientific">Pluteus cervinus</name>
    <dbReference type="NCBI Taxonomy" id="181527"/>
    <lineage>
        <taxon>Eukaryota</taxon>
        <taxon>Fungi</taxon>
        <taxon>Dikarya</taxon>
        <taxon>Basidiomycota</taxon>
        <taxon>Agaricomycotina</taxon>
        <taxon>Agaricomycetes</taxon>
        <taxon>Agaricomycetidae</taxon>
        <taxon>Agaricales</taxon>
        <taxon>Pluteineae</taxon>
        <taxon>Pluteaceae</taxon>
        <taxon>Pluteus</taxon>
    </lineage>
</organism>
<accession>A0ACD3AP66</accession>
<proteinExistence type="predicted"/>
<reference evidence="1 2" key="1">
    <citation type="journal article" date="2019" name="Nat. Ecol. Evol.">
        <title>Megaphylogeny resolves global patterns of mushroom evolution.</title>
        <authorList>
            <person name="Varga T."/>
            <person name="Krizsan K."/>
            <person name="Foldi C."/>
            <person name="Dima B."/>
            <person name="Sanchez-Garcia M."/>
            <person name="Sanchez-Ramirez S."/>
            <person name="Szollosi G.J."/>
            <person name="Szarkandi J.G."/>
            <person name="Papp V."/>
            <person name="Albert L."/>
            <person name="Andreopoulos W."/>
            <person name="Angelini C."/>
            <person name="Antonin V."/>
            <person name="Barry K.W."/>
            <person name="Bougher N.L."/>
            <person name="Buchanan P."/>
            <person name="Buyck B."/>
            <person name="Bense V."/>
            <person name="Catcheside P."/>
            <person name="Chovatia M."/>
            <person name="Cooper J."/>
            <person name="Damon W."/>
            <person name="Desjardin D."/>
            <person name="Finy P."/>
            <person name="Geml J."/>
            <person name="Haridas S."/>
            <person name="Hughes K."/>
            <person name="Justo A."/>
            <person name="Karasinski D."/>
            <person name="Kautmanova I."/>
            <person name="Kiss B."/>
            <person name="Kocsube S."/>
            <person name="Kotiranta H."/>
            <person name="LaButti K.M."/>
            <person name="Lechner B.E."/>
            <person name="Liimatainen K."/>
            <person name="Lipzen A."/>
            <person name="Lukacs Z."/>
            <person name="Mihaltcheva S."/>
            <person name="Morgado L.N."/>
            <person name="Niskanen T."/>
            <person name="Noordeloos M.E."/>
            <person name="Ohm R.A."/>
            <person name="Ortiz-Santana B."/>
            <person name="Ovrebo C."/>
            <person name="Racz N."/>
            <person name="Riley R."/>
            <person name="Savchenko A."/>
            <person name="Shiryaev A."/>
            <person name="Soop K."/>
            <person name="Spirin V."/>
            <person name="Szebenyi C."/>
            <person name="Tomsovsky M."/>
            <person name="Tulloss R.E."/>
            <person name="Uehling J."/>
            <person name="Grigoriev I.V."/>
            <person name="Vagvolgyi C."/>
            <person name="Papp T."/>
            <person name="Martin F.M."/>
            <person name="Miettinen O."/>
            <person name="Hibbett D.S."/>
            <person name="Nagy L.G."/>
        </authorList>
    </citation>
    <scope>NUCLEOTIDE SEQUENCE [LARGE SCALE GENOMIC DNA]</scope>
    <source>
        <strain evidence="1 2">NL-1719</strain>
    </source>
</reference>
<name>A0ACD3AP66_9AGAR</name>
<keyword evidence="2" id="KW-1185">Reference proteome</keyword>
<evidence type="ECO:0000313" key="1">
    <source>
        <dbReference type="EMBL" id="TFK67513.1"/>
    </source>
</evidence>